<keyword evidence="5" id="KW-0670">Pyruvate</keyword>
<evidence type="ECO:0000256" key="1">
    <source>
        <dbReference type="ARBA" id="ARBA00001964"/>
    </source>
</evidence>
<keyword evidence="3" id="KW-0786">Thiamine pyrophosphate</keyword>
<gene>
    <name evidence="5" type="primary">pdhB</name>
    <name evidence="5" type="ORF">BN1224_DC9_BL_00060</name>
</gene>
<keyword evidence="2 5" id="KW-0560">Oxidoreductase</keyword>
<dbReference type="SMART" id="SM00861">
    <property type="entry name" value="Transket_pyr"/>
    <property type="match status" value="1"/>
</dbReference>
<evidence type="ECO:0000313" key="5">
    <source>
        <dbReference type="EMBL" id="CRI42418.1"/>
    </source>
</evidence>
<evidence type="ECO:0000256" key="2">
    <source>
        <dbReference type="ARBA" id="ARBA00023002"/>
    </source>
</evidence>
<dbReference type="SUPFAM" id="SSF52922">
    <property type="entry name" value="TK C-terminal domain-like"/>
    <property type="match status" value="1"/>
</dbReference>
<sequence length="328" mass="36331">MPKHKTLEIREALREAIDEEMSRDPNVCILGEEVGDYNGAYKVTKGLLDKWGPKRVIDTPISEAAFSGIGIGAALSGLRPIIEFMSWNFSFVALDQIISHAAKMHFMTGGKFSVPIVFRGPNGAAAQVSCQHSHCVESLYANIPGLIIIAPSNPYDAKGLLKSAIRNNNPVLFLENELEYNLKGEVPTEEYLVPIGKAHRVQEGNDLTIITYSRMVSITKEACSLAKKRWGLSIEIIDLRTIKPLDISTILSSVRKTSRCIVVEEGHYFAGISSEIIALITEHVFDSLDAPPLRVCQKETPMPYSKILEQATLPNVNRILDTIEKVMR</sequence>
<dbReference type="NCBIfam" id="NF006667">
    <property type="entry name" value="PRK09212.1"/>
    <property type="match status" value="1"/>
</dbReference>
<name>A0A0F7WYF3_CHLPN</name>
<dbReference type="GO" id="GO:0004739">
    <property type="term" value="F:pyruvate dehydrogenase (acetyl-transferring) activity"/>
    <property type="evidence" value="ECO:0007669"/>
    <property type="project" value="UniProtKB-EC"/>
</dbReference>
<dbReference type="InterPro" id="IPR029061">
    <property type="entry name" value="THDP-binding"/>
</dbReference>
<dbReference type="Gene3D" id="3.40.50.920">
    <property type="match status" value="1"/>
</dbReference>
<dbReference type="EMBL" id="LN847043">
    <property type="protein sequence ID" value="CRI42418.1"/>
    <property type="molecule type" value="Genomic_DNA"/>
</dbReference>
<dbReference type="PANTHER" id="PTHR43257">
    <property type="entry name" value="PYRUVATE DEHYDROGENASE E1 COMPONENT BETA SUBUNIT"/>
    <property type="match status" value="1"/>
</dbReference>
<dbReference type="AlphaFoldDB" id="A0A0F7WYF3"/>
<dbReference type="Gene3D" id="3.40.50.970">
    <property type="match status" value="1"/>
</dbReference>
<accession>A0A0F7WYF3</accession>
<reference evidence="5" key="1">
    <citation type="submission" date="2015-05" db="EMBL/GenBank/DDBJ databases">
        <authorList>
            <person name="Rattei Thomas"/>
        </authorList>
    </citation>
    <scope>NUCLEOTIDE SEQUENCE</scope>
    <source>
        <strain evidence="5">DC9</strain>
    </source>
</reference>
<dbReference type="InterPro" id="IPR033248">
    <property type="entry name" value="Transketolase_C"/>
</dbReference>
<dbReference type="FunFam" id="3.40.50.970:FF:000001">
    <property type="entry name" value="Pyruvate dehydrogenase E1 beta subunit"/>
    <property type="match status" value="1"/>
</dbReference>
<dbReference type="PANTHER" id="PTHR43257:SF2">
    <property type="entry name" value="PYRUVATE DEHYDROGENASE E1 COMPONENT SUBUNIT BETA"/>
    <property type="match status" value="1"/>
</dbReference>
<dbReference type="InterPro" id="IPR009014">
    <property type="entry name" value="Transketo_C/PFOR_II"/>
</dbReference>
<dbReference type="Pfam" id="PF02779">
    <property type="entry name" value="Transket_pyr"/>
    <property type="match status" value="1"/>
</dbReference>
<organism evidence="5">
    <name type="scientific">Chlamydia pneumoniae</name>
    <name type="common">Chlamydophila pneumoniae</name>
    <dbReference type="NCBI Taxonomy" id="83558"/>
    <lineage>
        <taxon>Bacteria</taxon>
        <taxon>Pseudomonadati</taxon>
        <taxon>Chlamydiota</taxon>
        <taxon>Chlamydiia</taxon>
        <taxon>Chlamydiales</taxon>
        <taxon>Chlamydiaceae</taxon>
        <taxon>Chlamydia/Chlamydophila group</taxon>
        <taxon>Chlamydia</taxon>
    </lineage>
</organism>
<protein>
    <submittedName>
        <fullName evidence="5">Pyruvate dehydrogenase E1 component subunit beta, mitochondrial</fullName>
        <ecNumber evidence="5">1.2.4.1</ecNumber>
    </submittedName>
</protein>
<dbReference type="InterPro" id="IPR005475">
    <property type="entry name" value="Transketolase-like_Pyr-bd"/>
</dbReference>
<dbReference type="SUPFAM" id="SSF52518">
    <property type="entry name" value="Thiamin diphosphate-binding fold (THDP-binding)"/>
    <property type="match status" value="1"/>
</dbReference>
<proteinExistence type="predicted"/>
<evidence type="ECO:0000259" key="4">
    <source>
        <dbReference type="SMART" id="SM00861"/>
    </source>
</evidence>
<comment type="cofactor">
    <cofactor evidence="1">
        <name>thiamine diphosphate</name>
        <dbReference type="ChEBI" id="CHEBI:58937"/>
    </cofactor>
</comment>
<dbReference type="CDD" id="cd07036">
    <property type="entry name" value="TPP_PYR_E1-PDHc-beta_like"/>
    <property type="match status" value="1"/>
</dbReference>
<dbReference type="Pfam" id="PF02780">
    <property type="entry name" value="Transketolase_C"/>
    <property type="match status" value="1"/>
</dbReference>
<dbReference type="FunFam" id="3.40.50.920:FF:000001">
    <property type="entry name" value="Pyruvate dehydrogenase E1 beta subunit"/>
    <property type="match status" value="1"/>
</dbReference>
<feature type="domain" description="Transketolase-like pyrimidine-binding" evidence="4">
    <location>
        <begin position="7"/>
        <end position="182"/>
    </location>
</feature>
<evidence type="ECO:0000256" key="3">
    <source>
        <dbReference type="ARBA" id="ARBA00023052"/>
    </source>
</evidence>
<dbReference type="EC" id="1.2.4.1" evidence="5"/>